<feature type="compositionally biased region" description="Low complexity" evidence="1">
    <location>
        <begin position="506"/>
        <end position="519"/>
    </location>
</feature>
<organism evidence="2 3">
    <name type="scientific">Trichostrongylus colubriformis</name>
    <name type="common">Black scour worm</name>
    <dbReference type="NCBI Taxonomy" id="6319"/>
    <lineage>
        <taxon>Eukaryota</taxon>
        <taxon>Metazoa</taxon>
        <taxon>Ecdysozoa</taxon>
        <taxon>Nematoda</taxon>
        <taxon>Chromadorea</taxon>
        <taxon>Rhabditida</taxon>
        <taxon>Rhabditina</taxon>
        <taxon>Rhabditomorpha</taxon>
        <taxon>Strongyloidea</taxon>
        <taxon>Trichostrongylidae</taxon>
        <taxon>Trichostrongylus</taxon>
    </lineage>
</organism>
<name>A0AAN8IY31_TRICO</name>
<gene>
    <name evidence="2" type="ORF">GCK32_004503</name>
</gene>
<feature type="compositionally biased region" description="Polar residues" evidence="1">
    <location>
        <begin position="543"/>
        <end position="556"/>
    </location>
</feature>
<feature type="compositionally biased region" description="Basic and acidic residues" evidence="1">
    <location>
        <begin position="697"/>
        <end position="711"/>
    </location>
</feature>
<sequence length="838" mass="93699">MLLVMLLLPMVTARNTYVSSPFDNFRMECPKRAAAVDMSVRMVESVGAKREDIVFDMSCEAVEELFPWVNIPTGISEIEREDCYYSAMFDPILDETTTFTCKRREYLAGIARLTDTRLQVLCCRLRSRDEFNCQETIFNKPIGLSKSTIIEHENQLINAIRIEDKAYVVRFCDLAPRNIADIYGDTKRTTPRRRVTTVRPPMKTEKRPYMPFIGSSTTTTLRPAVSSVPTTSAQSLSPPLSSLRPSDRTDTSTTTTLTTTPNLDQKSTTPTESASKETVVTITHETITVTEPFISSTLASTTSETSVPDLDENEPETSIPVAKVMESVTEKVDSDEVVETTPSDFPQRIEEAIRGIHKASSKSAERLFKETIQNLLNEQKSTDTVPSNNVDALSRITFPNEDFPRSSEKKFAIPAKTKISKTDLPLKDGSADDFIFLHTINSEGHRRAPIRTHRPHVENGSSGETDGGFWQEATVETPRPRKVKKIRRKLTRADRLRLAEIDNRVSSSSQEASTSTYSEPQTEEADGFTMTTTSASRRDLPSSRKTAPTVSHQMDNAHSIDEETNLSPFEDENPLSLGKPRHSVGSSVNAVKTLELKGNEDIEEVIIKLSADTKNIRRAPMRKSTPGEQKLDKYADDNKSTPKESIMMMKRKDGNKTVTPKGFQPIFMPEMTIFENQHSEDSIVEETTKTGQDMDTEAERSSEEKSNKSSEQEELFDNLILASSRTFIGDRVTTPVEESSTSHSHETVGHMVTVGSRTTPTTEYDPSLFYRTPDPVPPKKEKILTFCTKDVALRDHRNMVIACGGEQDIWYPARCPQGADCFLSGDSTYRLCCLVSSG</sequence>
<dbReference type="AlphaFoldDB" id="A0AAN8IY31"/>
<feature type="compositionally biased region" description="Basic and acidic residues" evidence="1">
    <location>
        <begin position="629"/>
        <end position="640"/>
    </location>
</feature>
<proteinExistence type="predicted"/>
<evidence type="ECO:0000256" key="1">
    <source>
        <dbReference type="SAM" id="MobiDB-lite"/>
    </source>
</evidence>
<accession>A0AAN8IY31</accession>
<dbReference type="Proteomes" id="UP001331761">
    <property type="component" value="Unassembled WGS sequence"/>
</dbReference>
<evidence type="ECO:0000313" key="2">
    <source>
        <dbReference type="EMBL" id="KAK5968884.1"/>
    </source>
</evidence>
<reference evidence="2 3" key="1">
    <citation type="submission" date="2019-10" db="EMBL/GenBank/DDBJ databases">
        <title>Assembly and Annotation for the nematode Trichostrongylus colubriformis.</title>
        <authorList>
            <person name="Martin J."/>
        </authorList>
    </citation>
    <scope>NUCLEOTIDE SEQUENCE [LARGE SCALE GENOMIC DNA]</scope>
    <source>
        <strain evidence="2">G859</strain>
        <tissue evidence="2">Whole worm</tissue>
    </source>
</reference>
<keyword evidence="3" id="KW-1185">Reference proteome</keyword>
<feature type="region of interest" description="Disordered" evidence="1">
    <location>
        <begin position="501"/>
        <end position="584"/>
    </location>
</feature>
<feature type="region of interest" description="Disordered" evidence="1">
    <location>
        <begin position="686"/>
        <end position="714"/>
    </location>
</feature>
<feature type="compositionally biased region" description="Polar residues" evidence="1">
    <location>
        <begin position="214"/>
        <end position="234"/>
    </location>
</feature>
<feature type="compositionally biased region" description="Low complexity" evidence="1">
    <location>
        <begin position="251"/>
        <end position="261"/>
    </location>
</feature>
<comment type="caution">
    <text evidence="2">The sequence shown here is derived from an EMBL/GenBank/DDBJ whole genome shotgun (WGS) entry which is preliminary data.</text>
</comment>
<protein>
    <submittedName>
        <fullName evidence="2">Uncharacterized protein</fullName>
    </submittedName>
</protein>
<feature type="region of interest" description="Disordered" evidence="1">
    <location>
        <begin position="453"/>
        <end position="482"/>
    </location>
</feature>
<dbReference type="EMBL" id="WIXE01020878">
    <property type="protein sequence ID" value="KAK5968884.1"/>
    <property type="molecule type" value="Genomic_DNA"/>
</dbReference>
<feature type="region of interest" description="Disordered" evidence="1">
    <location>
        <begin position="621"/>
        <end position="640"/>
    </location>
</feature>
<feature type="compositionally biased region" description="Polar residues" evidence="1">
    <location>
        <begin position="262"/>
        <end position="273"/>
    </location>
</feature>
<feature type="compositionally biased region" description="Low complexity" evidence="1">
    <location>
        <begin position="235"/>
        <end position="244"/>
    </location>
</feature>
<feature type="region of interest" description="Disordered" evidence="1">
    <location>
        <begin position="204"/>
        <end position="278"/>
    </location>
</feature>
<evidence type="ECO:0000313" key="3">
    <source>
        <dbReference type="Proteomes" id="UP001331761"/>
    </source>
</evidence>